<dbReference type="Pfam" id="PF00069">
    <property type="entry name" value="Pkinase"/>
    <property type="match status" value="1"/>
</dbReference>
<evidence type="ECO:0000256" key="6">
    <source>
        <dbReference type="SAM" id="Phobius"/>
    </source>
</evidence>
<organism evidence="9 10">
    <name type="scientific">Pseudomonas quebecensis</name>
    <dbReference type="NCBI Taxonomy" id="2995174"/>
    <lineage>
        <taxon>Bacteria</taxon>
        <taxon>Pseudomonadati</taxon>
        <taxon>Pseudomonadota</taxon>
        <taxon>Gammaproteobacteria</taxon>
        <taxon>Pseudomonadales</taxon>
        <taxon>Pseudomonadaceae</taxon>
        <taxon>Pseudomonas</taxon>
    </lineage>
</organism>
<dbReference type="CDD" id="cd14014">
    <property type="entry name" value="STKc_PknB_like"/>
    <property type="match status" value="1"/>
</dbReference>
<proteinExistence type="predicted"/>
<dbReference type="InterPro" id="IPR036457">
    <property type="entry name" value="PPM-type-like_dom_sf"/>
</dbReference>
<protein>
    <submittedName>
        <fullName evidence="9">Bifunctional protein-serine/threonine kinase/phosphatase</fullName>
    </submittedName>
</protein>
<dbReference type="Proteomes" id="UP001164116">
    <property type="component" value="Chromosome"/>
</dbReference>
<evidence type="ECO:0000256" key="3">
    <source>
        <dbReference type="ARBA" id="ARBA00022741"/>
    </source>
</evidence>
<evidence type="ECO:0000313" key="10">
    <source>
        <dbReference type="Proteomes" id="UP001164116"/>
    </source>
</evidence>
<dbReference type="SMART" id="SM00332">
    <property type="entry name" value="PP2Cc"/>
    <property type="match status" value="1"/>
</dbReference>
<dbReference type="PROSITE" id="PS00108">
    <property type="entry name" value="PROTEIN_KINASE_ST"/>
    <property type="match status" value="1"/>
</dbReference>
<gene>
    <name evidence="9" type="ORF">OSC50_06010</name>
</gene>
<keyword evidence="6" id="KW-0812">Transmembrane</keyword>
<evidence type="ECO:0000256" key="2">
    <source>
        <dbReference type="ARBA" id="ARBA00022679"/>
    </source>
</evidence>
<dbReference type="InterPro" id="IPR011009">
    <property type="entry name" value="Kinase-like_dom_sf"/>
</dbReference>
<feature type="domain" description="PPM-type phosphatase" evidence="8">
    <location>
        <begin position="6"/>
        <end position="228"/>
    </location>
</feature>
<evidence type="ECO:0000313" key="9">
    <source>
        <dbReference type="EMBL" id="UZW19900.1"/>
    </source>
</evidence>
<keyword evidence="6" id="KW-0472">Membrane</keyword>
<dbReference type="InterPro" id="IPR000719">
    <property type="entry name" value="Prot_kinase_dom"/>
</dbReference>
<dbReference type="Gene3D" id="3.60.40.10">
    <property type="entry name" value="PPM-type phosphatase domain"/>
    <property type="match status" value="1"/>
</dbReference>
<evidence type="ECO:0000259" key="7">
    <source>
        <dbReference type="PROSITE" id="PS50011"/>
    </source>
</evidence>
<keyword evidence="2" id="KW-0808">Transferase</keyword>
<evidence type="ECO:0000256" key="5">
    <source>
        <dbReference type="ARBA" id="ARBA00022840"/>
    </source>
</evidence>
<reference evidence="9" key="1">
    <citation type="submission" date="2022-11" db="EMBL/GenBank/DDBJ databases">
        <title>Taxonomic description of a new Pseudomonas species.</title>
        <authorList>
            <person name="Tambong J.T."/>
        </authorList>
    </citation>
    <scope>NUCLEOTIDE SEQUENCE</scope>
    <source>
        <strain evidence="9">S1Bt42</strain>
    </source>
</reference>
<dbReference type="SMART" id="SM00220">
    <property type="entry name" value="S_TKc"/>
    <property type="match status" value="1"/>
</dbReference>
<keyword evidence="4 9" id="KW-0418">Kinase</keyword>
<name>A0ABY6QIV3_9PSED</name>
<feature type="domain" description="Protein kinase" evidence="7">
    <location>
        <begin position="261"/>
        <end position="527"/>
    </location>
</feature>
<dbReference type="PROSITE" id="PS50011">
    <property type="entry name" value="PROTEIN_KINASE_DOM"/>
    <property type="match status" value="1"/>
</dbReference>
<keyword evidence="6" id="KW-1133">Transmembrane helix</keyword>
<sequence>MSLRLSVAQASAIGPRMENQDALRVVTPAAELAASKGYLCAMADGVSQCADGGLAARSTLQALAIDYYATPQTWSVAQSLERLLLAQNRWLQANGGGQPLLTTLSALVFRGQRFTLAHVGDCRAYRWLDGVLQRISEDHVWEQPGMQHVLKRALGLDQHLVVDFLDGQLREGECFLLLSDGVWATLGDHSIQAILREQADLDLAVTTLVNAAHLGGSQDNASAVLVRVDALGAATLGDALVQLQQWPLPPLLKIGQHFEGWQVDAVLAQSRQSLLYRVRDTQQQPWLLKTLPLNREDDSDAAQALLAEEWFLRRVAGRAFPQVHAAGSRQHLYYVMREYPGRTLAALFQQQGPLPLAQWQSIAERLLRAVGLLHRRQILHRDIKPENLLLGDDGELRVLDFGLAYCPGLSEDHAHALPGTPSFIAPEAFNGESPTAQQDLYGVGVTLYYLLTGHYPYGEIEAFQRPRFTQPISASRYRPDLPEWLALSLERAVAAQPAQRYETAEEWLLALEQADRRELSIRPRPLLEREPLKVWRSVALLSVLVNLVLLYALFHS</sequence>
<dbReference type="RefSeq" id="WP_266246336.1">
    <property type="nucleotide sequence ID" value="NZ_CP112866.1"/>
</dbReference>
<keyword evidence="10" id="KW-1185">Reference proteome</keyword>
<dbReference type="InterPro" id="IPR001932">
    <property type="entry name" value="PPM-type_phosphatase-like_dom"/>
</dbReference>
<keyword evidence="5" id="KW-0067">ATP-binding</keyword>
<evidence type="ECO:0000256" key="4">
    <source>
        <dbReference type="ARBA" id="ARBA00022777"/>
    </source>
</evidence>
<dbReference type="CDD" id="cd00143">
    <property type="entry name" value="PP2Cc"/>
    <property type="match status" value="1"/>
</dbReference>
<keyword evidence="3" id="KW-0547">Nucleotide-binding</keyword>
<evidence type="ECO:0000256" key="1">
    <source>
        <dbReference type="ARBA" id="ARBA00022527"/>
    </source>
</evidence>
<dbReference type="InterPro" id="IPR008271">
    <property type="entry name" value="Ser/Thr_kinase_AS"/>
</dbReference>
<dbReference type="GO" id="GO:0016301">
    <property type="term" value="F:kinase activity"/>
    <property type="evidence" value="ECO:0007669"/>
    <property type="project" value="UniProtKB-KW"/>
</dbReference>
<dbReference type="PANTHER" id="PTHR24351">
    <property type="entry name" value="RIBOSOMAL PROTEIN S6 KINASE"/>
    <property type="match status" value="1"/>
</dbReference>
<dbReference type="Pfam" id="PF13672">
    <property type="entry name" value="PP2C_2"/>
    <property type="match status" value="1"/>
</dbReference>
<dbReference type="Gene3D" id="1.10.510.10">
    <property type="entry name" value="Transferase(Phosphotransferase) domain 1"/>
    <property type="match status" value="1"/>
</dbReference>
<dbReference type="SMART" id="SM00331">
    <property type="entry name" value="PP2C_SIG"/>
    <property type="match status" value="1"/>
</dbReference>
<dbReference type="PROSITE" id="PS51746">
    <property type="entry name" value="PPM_2"/>
    <property type="match status" value="1"/>
</dbReference>
<accession>A0ABY6QIV3</accession>
<evidence type="ECO:0000259" key="8">
    <source>
        <dbReference type="PROSITE" id="PS51746"/>
    </source>
</evidence>
<dbReference type="SUPFAM" id="SSF56112">
    <property type="entry name" value="Protein kinase-like (PK-like)"/>
    <property type="match status" value="1"/>
</dbReference>
<dbReference type="EMBL" id="CP112866">
    <property type="protein sequence ID" value="UZW19900.1"/>
    <property type="molecule type" value="Genomic_DNA"/>
</dbReference>
<keyword evidence="1" id="KW-0723">Serine/threonine-protein kinase</keyword>
<feature type="transmembrane region" description="Helical" evidence="6">
    <location>
        <begin position="534"/>
        <end position="554"/>
    </location>
</feature>
<dbReference type="SUPFAM" id="SSF81606">
    <property type="entry name" value="PP2C-like"/>
    <property type="match status" value="1"/>
</dbReference>